<dbReference type="EMBL" id="BAABAZ010000006">
    <property type="protein sequence ID" value="GAA4284419.1"/>
    <property type="molecule type" value="Genomic_DNA"/>
</dbReference>
<accession>A0ABP8EKC7</accession>
<evidence type="ECO:0000256" key="2">
    <source>
        <dbReference type="ARBA" id="ARBA00022630"/>
    </source>
</evidence>
<dbReference type="Proteomes" id="UP001501586">
    <property type="component" value="Unassembled WGS sequence"/>
</dbReference>
<organism evidence="5 6">
    <name type="scientific">Brevibacterium daeguense</name>
    <dbReference type="NCBI Taxonomy" id="909936"/>
    <lineage>
        <taxon>Bacteria</taxon>
        <taxon>Bacillati</taxon>
        <taxon>Actinomycetota</taxon>
        <taxon>Actinomycetes</taxon>
        <taxon>Micrococcales</taxon>
        <taxon>Brevibacteriaceae</taxon>
        <taxon>Brevibacterium</taxon>
    </lineage>
</organism>
<keyword evidence="5" id="KW-0503">Monooxygenase</keyword>
<feature type="domain" description="FAD-binding" evidence="4">
    <location>
        <begin position="19"/>
        <end position="353"/>
    </location>
</feature>
<evidence type="ECO:0000256" key="3">
    <source>
        <dbReference type="ARBA" id="ARBA00022827"/>
    </source>
</evidence>
<name>A0ABP8EKC7_9MICO</name>
<evidence type="ECO:0000313" key="6">
    <source>
        <dbReference type="Proteomes" id="UP001501586"/>
    </source>
</evidence>
<gene>
    <name evidence="5" type="ORF">GCM10022261_19500</name>
</gene>
<dbReference type="PANTHER" id="PTHR43004">
    <property type="entry name" value="TRK SYSTEM POTASSIUM UPTAKE PROTEIN"/>
    <property type="match status" value="1"/>
</dbReference>
<dbReference type="InterPro" id="IPR036188">
    <property type="entry name" value="FAD/NAD-bd_sf"/>
</dbReference>
<protein>
    <submittedName>
        <fullName evidence="5">FAD-dependent monooxygenase</fullName>
    </submittedName>
</protein>
<dbReference type="InterPro" id="IPR050641">
    <property type="entry name" value="RIFMO-like"/>
</dbReference>
<dbReference type="PRINTS" id="PR00420">
    <property type="entry name" value="RNGMNOXGNASE"/>
</dbReference>
<reference evidence="6" key="1">
    <citation type="journal article" date="2019" name="Int. J. Syst. Evol. Microbiol.">
        <title>The Global Catalogue of Microorganisms (GCM) 10K type strain sequencing project: providing services to taxonomists for standard genome sequencing and annotation.</title>
        <authorList>
            <consortium name="The Broad Institute Genomics Platform"/>
            <consortium name="The Broad Institute Genome Sequencing Center for Infectious Disease"/>
            <person name="Wu L."/>
            <person name="Ma J."/>
        </authorList>
    </citation>
    <scope>NUCLEOTIDE SEQUENCE [LARGE SCALE GENOMIC DNA]</scope>
    <source>
        <strain evidence="6">JCM 17458</strain>
    </source>
</reference>
<evidence type="ECO:0000259" key="4">
    <source>
        <dbReference type="Pfam" id="PF01494"/>
    </source>
</evidence>
<keyword evidence="2" id="KW-0285">Flavoprotein</keyword>
<dbReference type="InterPro" id="IPR002938">
    <property type="entry name" value="FAD-bd"/>
</dbReference>
<dbReference type="PANTHER" id="PTHR43004:SF19">
    <property type="entry name" value="BINDING MONOOXYGENASE, PUTATIVE (JCVI)-RELATED"/>
    <property type="match status" value="1"/>
</dbReference>
<dbReference type="SUPFAM" id="SSF51905">
    <property type="entry name" value="FAD/NAD(P)-binding domain"/>
    <property type="match status" value="1"/>
</dbReference>
<proteinExistence type="predicted"/>
<dbReference type="GO" id="GO:0004497">
    <property type="term" value="F:monooxygenase activity"/>
    <property type="evidence" value="ECO:0007669"/>
    <property type="project" value="UniProtKB-KW"/>
</dbReference>
<dbReference type="Pfam" id="PF01494">
    <property type="entry name" value="FAD_binding_3"/>
    <property type="match status" value="1"/>
</dbReference>
<evidence type="ECO:0000313" key="5">
    <source>
        <dbReference type="EMBL" id="GAA4284419.1"/>
    </source>
</evidence>
<sequence length="525" mass="56541">MTDSHRDAVPIADIPVISTRVLVVGAGPTGLMAALVLRRAGVDAVVIDRKSGPTRESRAVAVQARSMEIYDQLGLAQRIVDQSTLAASFQAGTSAAAVAAGIERMQEADTEFPGLRVFEQSRNEALLSETLVAERAPVRWKHELVSLLSGTRDADAGAEALVAGPSGLIRIAADWCIGADGSRSAVRGMTGAAFDGVTDEGAFWVADTRVTEGLVPGIAAVRMGKKLLTLAFPMSSDGDFRLVGLRTAEMTTDAEVRDRLRREFGIELEAMRWFSTYRIHHRVASEFRTGRVFLAGDAAHVHSPVGGQGMNTGLQDAHNLACLLADVTQGRVGAAALDRYEAERRPVALTLVNVTDRFFGVIGRADSRVALVRRAAVLTVFPIAARLSGTRLGARLGGYLGQYRIRYRFAGGRSWPPPSRVLCRPPAWAAEAVVGLRLPPVGDNHVPLRNFAWQLHTYGTQVPRPTVPDWIDGPHEFPADPRGRLRDDHLYLIRPDGFVAAAVPIVRSRASVSVLAAALHAHHIA</sequence>
<dbReference type="Gene3D" id="3.30.70.2450">
    <property type="match status" value="1"/>
</dbReference>
<dbReference type="RefSeq" id="WP_236866275.1">
    <property type="nucleotide sequence ID" value="NZ_BAABAZ010000006.1"/>
</dbReference>
<comment type="cofactor">
    <cofactor evidence="1">
        <name>FAD</name>
        <dbReference type="ChEBI" id="CHEBI:57692"/>
    </cofactor>
</comment>
<keyword evidence="5" id="KW-0560">Oxidoreductase</keyword>
<keyword evidence="6" id="KW-1185">Reference proteome</keyword>
<evidence type="ECO:0000256" key="1">
    <source>
        <dbReference type="ARBA" id="ARBA00001974"/>
    </source>
</evidence>
<dbReference type="Gene3D" id="3.50.50.60">
    <property type="entry name" value="FAD/NAD(P)-binding domain"/>
    <property type="match status" value="1"/>
</dbReference>
<keyword evidence="3" id="KW-0274">FAD</keyword>
<comment type="caution">
    <text evidence="5">The sequence shown here is derived from an EMBL/GenBank/DDBJ whole genome shotgun (WGS) entry which is preliminary data.</text>
</comment>